<keyword evidence="10" id="KW-0732">Signal</keyword>
<evidence type="ECO:0000256" key="7">
    <source>
        <dbReference type="ARBA" id="ARBA00023157"/>
    </source>
</evidence>
<dbReference type="InterPro" id="IPR014349">
    <property type="entry name" value="Rieske_Fe-S_prot"/>
</dbReference>
<proteinExistence type="predicted"/>
<evidence type="ECO:0000256" key="6">
    <source>
        <dbReference type="ARBA" id="ARBA00023014"/>
    </source>
</evidence>
<reference evidence="12 13" key="1">
    <citation type="submission" date="2019-07" db="EMBL/GenBank/DDBJ databases">
        <title>Full genome sequence of Humibacter sp. WJ7-1.</title>
        <authorList>
            <person name="Im W.-T."/>
        </authorList>
    </citation>
    <scope>NUCLEOTIDE SEQUENCE [LARGE SCALE GENOMIC DNA]</scope>
    <source>
        <strain evidence="12 13">WJ7-1</strain>
    </source>
</reference>
<comment type="function">
    <text evidence="1">Iron-sulfur subunit of the cytochrome bc1 complex, an essential component of the respiratory electron transport chain required for ATP synthesis. The bc1 complex catalyzes the oxidation of menaquinol and the reduction of cytochrome c in the respiratory chain. The bc1 complex operates through a Q-cycle mechanism that couples electron transfer to generation of the proton gradient that drives ATP synthesis.</text>
</comment>
<keyword evidence="6" id="KW-0411">Iron-sulfur</keyword>
<dbReference type="PANTHER" id="PTHR10134">
    <property type="entry name" value="CYTOCHROME B-C1 COMPLEX SUBUNIT RIESKE, MITOCHONDRIAL"/>
    <property type="match status" value="1"/>
</dbReference>
<dbReference type="OrthoDB" id="25106at2"/>
<evidence type="ECO:0000256" key="3">
    <source>
        <dbReference type="ARBA" id="ARBA00022714"/>
    </source>
</evidence>
<organism evidence="12 13">
    <name type="scientific">Humibacter ginsenosidimutans</name>
    <dbReference type="NCBI Taxonomy" id="2599293"/>
    <lineage>
        <taxon>Bacteria</taxon>
        <taxon>Bacillati</taxon>
        <taxon>Actinomycetota</taxon>
        <taxon>Actinomycetes</taxon>
        <taxon>Micrococcales</taxon>
        <taxon>Microbacteriaceae</taxon>
        <taxon>Humibacter</taxon>
    </lineage>
</organism>
<evidence type="ECO:0000256" key="4">
    <source>
        <dbReference type="ARBA" id="ARBA00022723"/>
    </source>
</evidence>
<dbReference type="GO" id="GO:0051537">
    <property type="term" value="F:2 iron, 2 sulfur cluster binding"/>
    <property type="evidence" value="ECO:0007669"/>
    <property type="project" value="UniProtKB-KW"/>
</dbReference>
<dbReference type="CDD" id="cd03467">
    <property type="entry name" value="Rieske"/>
    <property type="match status" value="1"/>
</dbReference>
<evidence type="ECO:0000256" key="1">
    <source>
        <dbReference type="ARBA" id="ARBA00002494"/>
    </source>
</evidence>
<protein>
    <recommendedName>
        <fullName evidence="2">Cytochrome bc1 complex Rieske iron-sulfur subunit</fullName>
    </recommendedName>
    <alternativeName>
        <fullName evidence="8">Cytochrome bc1 reductase complex subunit QcrA</fullName>
    </alternativeName>
</protein>
<dbReference type="KEGG" id="huw:FPZ11_03895"/>
<dbReference type="PROSITE" id="PS51296">
    <property type="entry name" value="RIESKE"/>
    <property type="match status" value="1"/>
</dbReference>
<feature type="chain" id="PRO_5039130711" description="Cytochrome bc1 complex Rieske iron-sulfur subunit" evidence="10">
    <location>
        <begin position="21"/>
        <end position="132"/>
    </location>
</feature>
<gene>
    <name evidence="12" type="ORF">FPZ11_03895</name>
</gene>
<dbReference type="InterPro" id="IPR017941">
    <property type="entry name" value="Rieske_2Fe-2S"/>
</dbReference>
<dbReference type="GO" id="GO:0016020">
    <property type="term" value="C:membrane"/>
    <property type="evidence" value="ECO:0007669"/>
    <property type="project" value="InterPro"/>
</dbReference>
<evidence type="ECO:0000256" key="9">
    <source>
        <dbReference type="ARBA" id="ARBA00034078"/>
    </source>
</evidence>
<dbReference type="InterPro" id="IPR005805">
    <property type="entry name" value="Rieske_Fe-S_prot_C"/>
</dbReference>
<keyword evidence="13" id="KW-1185">Reference proteome</keyword>
<evidence type="ECO:0000256" key="2">
    <source>
        <dbReference type="ARBA" id="ARBA00015816"/>
    </source>
</evidence>
<evidence type="ECO:0000313" key="13">
    <source>
        <dbReference type="Proteomes" id="UP000320216"/>
    </source>
</evidence>
<dbReference type="GO" id="GO:0004497">
    <property type="term" value="F:monooxygenase activity"/>
    <property type="evidence" value="ECO:0007669"/>
    <property type="project" value="UniProtKB-ARBA"/>
</dbReference>
<evidence type="ECO:0000256" key="5">
    <source>
        <dbReference type="ARBA" id="ARBA00023004"/>
    </source>
</evidence>
<accession>A0A5B8MAE0</accession>
<evidence type="ECO:0000256" key="8">
    <source>
        <dbReference type="ARBA" id="ARBA00029586"/>
    </source>
</evidence>
<evidence type="ECO:0000259" key="11">
    <source>
        <dbReference type="PROSITE" id="PS51296"/>
    </source>
</evidence>
<keyword evidence="4" id="KW-0479">Metal-binding</keyword>
<dbReference type="AlphaFoldDB" id="A0A5B8MAE0"/>
<feature type="domain" description="Rieske" evidence="11">
    <location>
        <begin position="37"/>
        <end position="130"/>
    </location>
</feature>
<sequence length="132" mass="13174">MTRRTALVAATGAAGVVSLAACSPTTAQSGSTGIGATVTLKLSEIPVGGAVSRTVADQPILVAQPKAGAVVAFSAICTHQGCVVQPTNGEFDCPCHGSRFNESTGDVIQGPARLPLKKLSARVKGDSVTVSV</sequence>
<keyword evidence="7" id="KW-1015">Disulfide bond</keyword>
<dbReference type="Gene3D" id="2.102.10.10">
    <property type="entry name" value="Rieske [2Fe-2S] iron-sulphur domain"/>
    <property type="match status" value="1"/>
</dbReference>
<dbReference type="Pfam" id="PF00355">
    <property type="entry name" value="Rieske"/>
    <property type="match status" value="1"/>
</dbReference>
<dbReference type="SUPFAM" id="SSF50022">
    <property type="entry name" value="ISP domain"/>
    <property type="match status" value="1"/>
</dbReference>
<evidence type="ECO:0000256" key="10">
    <source>
        <dbReference type="SAM" id="SignalP"/>
    </source>
</evidence>
<keyword evidence="3" id="KW-0001">2Fe-2S</keyword>
<name>A0A5B8MAE0_9MICO</name>
<evidence type="ECO:0000313" key="12">
    <source>
        <dbReference type="EMBL" id="QDZ16675.1"/>
    </source>
</evidence>
<dbReference type="EMBL" id="CP042305">
    <property type="protein sequence ID" value="QDZ16675.1"/>
    <property type="molecule type" value="Genomic_DNA"/>
</dbReference>
<feature type="signal peptide" evidence="10">
    <location>
        <begin position="1"/>
        <end position="20"/>
    </location>
</feature>
<dbReference type="Proteomes" id="UP000320216">
    <property type="component" value="Chromosome"/>
</dbReference>
<dbReference type="GO" id="GO:0016705">
    <property type="term" value="F:oxidoreductase activity, acting on paired donors, with incorporation or reduction of molecular oxygen"/>
    <property type="evidence" value="ECO:0007669"/>
    <property type="project" value="UniProtKB-ARBA"/>
</dbReference>
<comment type="cofactor">
    <cofactor evidence="9">
        <name>[2Fe-2S] cluster</name>
        <dbReference type="ChEBI" id="CHEBI:190135"/>
    </cofactor>
</comment>
<dbReference type="GO" id="GO:0046872">
    <property type="term" value="F:metal ion binding"/>
    <property type="evidence" value="ECO:0007669"/>
    <property type="project" value="UniProtKB-KW"/>
</dbReference>
<dbReference type="PROSITE" id="PS51257">
    <property type="entry name" value="PROKAR_LIPOPROTEIN"/>
    <property type="match status" value="1"/>
</dbReference>
<dbReference type="InterPro" id="IPR036922">
    <property type="entry name" value="Rieske_2Fe-2S_sf"/>
</dbReference>
<keyword evidence="5" id="KW-0408">Iron</keyword>
<dbReference type="PRINTS" id="PR00162">
    <property type="entry name" value="RIESKE"/>
</dbReference>